<accession>A0ABT5UF90</accession>
<dbReference type="Proteomes" id="UP001528823">
    <property type="component" value="Unassembled WGS sequence"/>
</dbReference>
<evidence type="ECO:0000313" key="3">
    <source>
        <dbReference type="EMBL" id="MDE1465052.1"/>
    </source>
</evidence>
<reference evidence="3 4" key="1">
    <citation type="submission" date="2022-11" db="EMBL/GenBank/DDBJ databases">
        <title>Spartinivicinus poritis sp. nov., isolated from scleractinian coral Porites lutea.</title>
        <authorList>
            <person name="Zhang G."/>
            <person name="Cai L."/>
            <person name="Wei Q."/>
        </authorList>
    </citation>
    <scope>NUCLEOTIDE SEQUENCE [LARGE SCALE GENOMIC DNA]</scope>
    <source>
        <strain evidence="3 4">A2-2</strain>
    </source>
</reference>
<comment type="caution">
    <text evidence="3">The sequence shown here is derived from an EMBL/GenBank/DDBJ whole genome shotgun (WGS) entry which is preliminary data.</text>
</comment>
<keyword evidence="4" id="KW-1185">Reference proteome</keyword>
<evidence type="ECO:0000259" key="2">
    <source>
        <dbReference type="Pfam" id="PF04069"/>
    </source>
</evidence>
<proteinExistence type="predicted"/>
<dbReference type="SUPFAM" id="SSF53850">
    <property type="entry name" value="Periplasmic binding protein-like II"/>
    <property type="match status" value="1"/>
</dbReference>
<sequence length="336" mass="38805">MTIQACLSNIRIYWLAYMPKAACCIILALIFNYCFEAAADQKRIPIKIATNDWASQIILSYAIGSVLQNQGYIVKYQSTSLKQQWGGLRLGHLHLQLEVWQYSMAKDFNRMVAKNVILDAGPHAANTREDWWYPSYIKKLCPELPDWQALNKCSQLFSTPQSGNKGVYYTGPWISDEGIRIRVFKLNYRLISLDAQSLNKRLIKAVHNKQPIILLNWTPNWTDNRIKGEFVEFPEFSQQCITDRSWGVNPTEINDCGAPKKGWLKKAANPSFPLNWPCAYQFIQNISFTSDMIAEAAALYEYDKFSYNESAIKWLEKYKTSWQQWLPECMTTSSSK</sequence>
<keyword evidence="1" id="KW-0472">Membrane</keyword>
<gene>
    <name evidence="3" type="ORF">ORQ98_24120</name>
</gene>
<organism evidence="3 4">
    <name type="scientific">Spartinivicinus poritis</name>
    <dbReference type="NCBI Taxonomy" id="2994640"/>
    <lineage>
        <taxon>Bacteria</taxon>
        <taxon>Pseudomonadati</taxon>
        <taxon>Pseudomonadota</taxon>
        <taxon>Gammaproteobacteria</taxon>
        <taxon>Oceanospirillales</taxon>
        <taxon>Zooshikellaceae</taxon>
        <taxon>Spartinivicinus</taxon>
    </lineage>
</organism>
<keyword evidence="1" id="KW-0812">Transmembrane</keyword>
<dbReference type="CDD" id="cd13643">
    <property type="entry name" value="PBP2_BCP_2"/>
    <property type="match status" value="1"/>
</dbReference>
<evidence type="ECO:0000313" key="4">
    <source>
        <dbReference type="Proteomes" id="UP001528823"/>
    </source>
</evidence>
<feature type="domain" description="ABC-type glycine betaine transport system substrate-binding" evidence="2">
    <location>
        <begin position="45"/>
        <end position="317"/>
    </location>
</feature>
<dbReference type="Pfam" id="PF04069">
    <property type="entry name" value="OpuAC"/>
    <property type="match status" value="1"/>
</dbReference>
<evidence type="ECO:0000256" key="1">
    <source>
        <dbReference type="SAM" id="Phobius"/>
    </source>
</evidence>
<dbReference type="InterPro" id="IPR007210">
    <property type="entry name" value="ABC_Gly_betaine_transp_sub-bd"/>
</dbReference>
<name>A0ABT5UF90_9GAMM</name>
<dbReference type="EMBL" id="JAPMOU010000050">
    <property type="protein sequence ID" value="MDE1465052.1"/>
    <property type="molecule type" value="Genomic_DNA"/>
</dbReference>
<feature type="transmembrane region" description="Helical" evidence="1">
    <location>
        <begin position="12"/>
        <end position="33"/>
    </location>
</feature>
<dbReference type="Gene3D" id="3.40.190.100">
    <property type="entry name" value="Glycine betaine-binding periplasmic protein, domain 2"/>
    <property type="match status" value="1"/>
</dbReference>
<protein>
    <submittedName>
        <fullName evidence="3">ABC transporter substrate-binding protein</fullName>
    </submittedName>
</protein>
<keyword evidence="1" id="KW-1133">Transmembrane helix</keyword>
<dbReference type="Gene3D" id="3.40.190.10">
    <property type="entry name" value="Periplasmic binding protein-like II"/>
    <property type="match status" value="1"/>
</dbReference>